<gene>
    <name evidence="2" type="ORF">NYPRO_LOCUS7662</name>
</gene>
<accession>A0A811YHQ2</accession>
<evidence type="ECO:0000313" key="2">
    <source>
        <dbReference type="EMBL" id="CAD7674867.1"/>
    </source>
</evidence>
<reference evidence="2" key="1">
    <citation type="submission" date="2020-12" db="EMBL/GenBank/DDBJ databases">
        <authorList>
            <consortium name="Molecular Ecology Group"/>
        </authorList>
    </citation>
    <scope>NUCLEOTIDE SEQUENCE</scope>
    <source>
        <strain evidence="2">TBG_1078</strain>
    </source>
</reference>
<feature type="compositionally biased region" description="Basic and acidic residues" evidence="1">
    <location>
        <begin position="107"/>
        <end position="118"/>
    </location>
</feature>
<dbReference type="Proteomes" id="UP000645828">
    <property type="component" value="Unassembled WGS sequence"/>
</dbReference>
<name>A0A811YHQ2_NYCPR</name>
<dbReference type="EMBL" id="CAJHUB010000673">
    <property type="protein sequence ID" value="CAD7674867.1"/>
    <property type="molecule type" value="Genomic_DNA"/>
</dbReference>
<feature type="region of interest" description="Disordered" evidence="1">
    <location>
        <begin position="39"/>
        <end position="263"/>
    </location>
</feature>
<protein>
    <submittedName>
        <fullName evidence="2">(raccoon dog) hypothetical protein</fullName>
    </submittedName>
</protein>
<evidence type="ECO:0000256" key="1">
    <source>
        <dbReference type="SAM" id="MobiDB-lite"/>
    </source>
</evidence>
<evidence type="ECO:0000313" key="3">
    <source>
        <dbReference type="Proteomes" id="UP000645828"/>
    </source>
</evidence>
<dbReference type="AlphaFoldDB" id="A0A811YHQ2"/>
<keyword evidence="3" id="KW-1185">Reference proteome</keyword>
<organism evidence="2 3">
    <name type="scientific">Nyctereutes procyonoides</name>
    <name type="common">Raccoon dog</name>
    <name type="synonym">Canis procyonoides</name>
    <dbReference type="NCBI Taxonomy" id="34880"/>
    <lineage>
        <taxon>Eukaryota</taxon>
        <taxon>Metazoa</taxon>
        <taxon>Chordata</taxon>
        <taxon>Craniata</taxon>
        <taxon>Vertebrata</taxon>
        <taxon>Euteleostomi</taxon>
        <taxon>Mammalia</taxon>
        <taxon>Eutheria</taxon>
        <taxon>Laurasiatheria</taxon>
        <taxon>Carnivora</taxon>
        <taxon>Caniformia</taxon>
        <taxon>Canidae</taxon>
        <taxon>Nyctereutes</taxon>
    </lineage>
</organism>
<feature type="compositionally biased region" description="Low complexity" evidence="1">
    <location>
        <begin position="215"/>
        <end position="227"/>
    </location>
</feature>
<comment type="caution">
    <text evidence="2">The sequence shown here is derived from an EMBL/GenBank/DDBJ whole genome shotgun (WGS) entry which is preliminary data.</text>
</comment>
<feature type="compositionally biased region" description="Pro residues" evidence="1">
    <location>
        <begin position="201"/>
        <end position="214"/>
    </location>
</feature>
<feature type="compositionally biased region" description="Pro residues" evidence="1">
    <location>
        <begin position="56"/>
        <end position="66"/>
    </location>
</feature>
<proteinExistence type="predicted"/>
<sequence>MDWSFKRRCRVWARRRRRAEGEGAFAELCSSVRGCCRRRRRRRRSMAAPAPRPRRVPSPPARPPARVPGERWSGVGPVCLPPAPSPESRSPSERKGEGAGGGGGGSERPRGEPSGDRHPARRLGGGAGARHCSPRGPGELPGCSPGRRRRRASGRPLPTPSLSRRISVNFGRLEGVRSCWGRRRTVGGGRPATPRRRPRPAPRAPRPHPAPQRPRGPAAPARRSPTRGLGGRGERRGLGAGSRAQHCHYPTQREQCWGEPRDEPRDVIGSGNRLHFFFSFSFSSSTW</sequence>